<gene>
    <name evidence="1" type="ORF">D4764_15G0002020</name>
</gene>
<sequence length="68" mass="7350">MDGRNTPTLAETQRSFQQALRNVPLSAGIRWRGHSSGLASNLIQIVVTTVMRSMGTHHALQSPPGIQA</sequence>
<proteinExistence type="predicted"/>
<dbReference type="Proteomes" id="UP000324091">
    <property type="component" value="Chromosome 15"/>
</dbReference>
<dbReference type="EMBL" id="RHFK02000007">
    <property type="protein sequence ID" value="TWW72808.1"/>
    <property type="molecule type" value="Genomic_DNA"/>
</dbReference>
<organism evidence="1 2">
    <name type="scientific">Takifugu flavidus</name>
    <name type="common">sansaifugu</name>
    <dbReference type="NCBI Taxonomy" id="433684"/>
    <lineage>
        <taxon>Eukaryota</taxon>
        <taxon>Metazoa</taxon>
        <taxon>Chordata</taxon>
        <taxon>Craniata</taxon>
        <taxon>Vertebrata</taxon>
        <taxon>Euteleostomi</taxon>
        <taxon>Actinopterygii</taxon>
        <taxon>Neopterygii</taxon>
        <taxon>Teleostei</taxon>
        <taxon>Neoteleostei</taxon>
        <taxon>Acanthomorphata</taxon>
        <taxon>Eupercaria</taxon>
        <taxon>Tetraodontiformes</taxon>
        <taxon>Tetradontoidea</taxon>
        <taxon>Tetraodontidae</taxon>
        <taxon>Takifugu</taxon>
    </lineage>
</organism>
<name>A0A5C6P119_9TELE</name>
<evidence type="ECO:0000313" key="1">
    <source>
        <dbReference type="EMBL" id="TWW72808.1"/>
    </source>
</evidence>
<comment type="caution">
    <text evidence="1">The sequence shown here is derived from an EMBL/GenBank/DDBJ whole genome shotgun (WGS) entry which is preliminary data.</text>
</comment>
<evidence type="ECO:0000313" key="2">
    <source>
        <dbReference type="Proteomes" id="UP000324091"/>
    </source>
</evidence>
<accession>A0A5C6P119</accession>
<keyword evidence="2" id="KW-1185">Reference proteome</keyword>
<protein>
    <submittedName>
        <fullName evidence="1">Uncharacterized protein</fullName>
    </submittedName>
</protein>
<reference evidence="1 2" key="1">
    <citation type="submission" date="2019-04" db="EMBL/GenBank/DDBJ databases">
        <title>Chromosome genome assembly for Takifugu flavidus.</title>
        <authorList>
            <person name="Xiao S."/>
        </authorList>
    </citation>
    <scope>NUCLEOTIDE SEQUENCE [LARGE SCALE GENOMIC DNA]</scope>
    <source>
        <strain evidence="1">HTHZ2018</strain>
        <tissue evidence="1">Muscle</tissue>
    </source>
</reference>
<dbReference type="AlphaFoldDB" id="A0A5C6P119"/>